<dbReference type="Proteomes" id="UP000018468">
    <property type="component" value="Linkage group LG3"/>
</dbReference>
<dbReference type="SUPFAM" id="SSF52540">
    <property type="entry name" value="P-loop containing nucleoside triphosphate hydrolases"/>
    <property type="match status" value="1"/>
</dbReference>
<evidence type="ECO:0000313" key="3">
    <source>
        <dbReference type="Proteomes" id="UP000018468"/>
    </source>
</evidence>
<dbReference type="GO" id="GO:0003714">
    <property type="term" value="F:transcription corepressor activity"/>
    <property type="evidence" value="ECO:0000318"/>
    <property type="project" value="GO_Central"/>
</dbReference>
<dbReference type="GeneTree" id="ENSGT00940000161440"/>
<keyword evidence="3" id="KW-1185">Reference proteome</keyword>
<dbReference type="InterPro" id="IPR026302">
    <property type="entry name" value="NEDD4-bd_p2"/>
</dbReference>
<dbReference type="Pfam" id="PF13671">
    <property type="entry name" value="AAA_33"/>
    <property type="match status" value="1"/>
</dbReference>
<dbReference type="AlphaFoldDB" id="W5MNM8"/>
<dbReference type="PANTHER" id="PTHR13308:SF23">
    <property type="entry name" value="NEDD4-BINDING PROTEIN 2-LIKE 2"/>
    <property type="match status" value="1"/>
</dbReference>
<dbReference type="HOGENOM" id="CLU_1096403_0_0_1"/>
<evidence type="ECO:0000256" key="1">
    <source>
        <dbReference type="SAM" id="MobiDB-lite"/>
    </source>
</evidence>
<name>W5MNM8_LEPOC</name>
<dbReference type="InterPro" id="IPR027417">
    <property type="entry name" value="P-loop_NTPase"/>
</dbReference>
<feature type="compositionally biased region" description="Basic and acidic residues" evidence="1">
    <location>
        <begin position="86"/>
        <end position="100"/>
    </location>
</feature>
<accession>W5MNM8</accession>
<dbReference type="Gene3D" id="3.40.50.300">
    <property type="entry name" value="P-loop containing nucleotide triphosphate hydrolases"/>
    <property type="match status" value="1"/>
</dbReference>
<dbReference type="GO" id="GO:0005634">
    <property type="term" value="C:nucleus"/>
    <property type="evidence" value="ECO:0000318"/>
    <property type="project" value="GO_Central"/>
</dbReference>
<proteinExistence type="predicted"/>
<dbReference type="STRING" id="7918.ENSLOCP00000009987"/>
<dbReference type="Ensembl" id="ENSLOCT00000009999.1">
    <property type="protein sequence ID" value="ENSLOCP00000009987.1"/>
    <property type="gene ID" value="ENSLOCG00000008230.1"/>
</dbReference>
<dbReference type="eggNOG" id="KOG2401">
    <property type="taxonomic scope" value="Eukaryota"/>
</dbReference>
<dbReference type="EMBL" id="AHAT01013985">
    <property type="status" value="NOT_ANNOTATED_CDS"/>
    <property type="molecule type" value="Genomic_DNA"/>
</dbReference>
<evidence type="ECO:0000313" key="2">
    <source>
        <dbReference type="Ensembl" id="ENSLOCP00000009987.1"/>
    </source>
</evidence>
<reference evidence="2" key="2">
    <citation type="submission" date="2025-08" db="UniProtKB">
        <authorList>
            <consortium name="Ensembl"/>
        </authorList>
    </citation>
    <scope>IDENTIFICATION</scope>
</reference>
<dbReference type="Bgee" id="ENSLOCG00000008230">
    <property type="expression patterns" value="Expressed in muscle tissue and 13 other cell types or tissues"/>
</dbReference>
<protein>
    <submittedName>
        <fullName evidence="2">NEDD4 binding protein 2 like 2</fullName>
    </submittedName>
</protein>
<dbReference type="InParanoid" id="W5MNM8"/>
<reference evidence="3" key="1">
    <citation type="submission" date="2011-12" db="EMBL/GenBank/DDBJ databases">
        <title>The Draft Genome of Lepisosteus oculatus.</title>
        <authorList>
            <consortium name="The Broad Institute Genome Assembly &amp; Analysis Group"/>
            <consortium name="Computational R&amp;D Group"/>
            <consortium name="and Sequencing Platform"/>
            <person name="Di Palma F."/>
            <person name="Alfoldi J."/>
            <person name="Johnson J."/>
            <person name="Berlin A."/>
            <person name="Gnerre S."/>
            <person name="Jaffe D."/>
            <person name="MacCallum I."/>
            <person name="Young S."/>
            <person name="Walker B.J."/>
            <person name="Lander E.S."/>
            <person name="Lindblad-Toh K."/>
        </authorList>
    </citation>
    <scope>NUCLEOTIDE SEQUENCE [LARGE SCALE GENOMIC DNA]</scope>
</reference>
<organism evidence="2 3">
    <name type="scientific">Lepisosteus oculatus</name>
    <name type="common">Spotted gar</name>
    <dbReference type="NCBI Taxonomy" id="7918"/>
    <lineage>
        <taxon>Eukaryota</taxon>
        <taxon>Metazoa</taxon>
        <taxon>Chordata</taxon>
        <taxon>Craniata</taxon>
        <taxon>Vertebrata</taxon>
        <taxon>Euteleostomi</taxon>
        <taxon>Actinopterygii</taxon>
        <taxon>Neopterygii</taxon>
        <taxon>Holostei</taxon>
        <taxon>Semionotiformes</taxon>
        <taxon>Lepisosteidae</taxon>
        <taxon>Lepisosteus</taxon>
    </lineage>
</organism>
<sequence>MNSYYDYSRNDGSWQWEGREFPSASGYDGQDVYYDGSQRFVGSACRPHGYRNYPSSNGNGFSYCGEEAWSHPPEPGASDGFQSGQRQEERYPGPEYDGHSESSPVLILMRGLPGSGKSTRAQELLSSGPEGIVLSTDDYFSKEKGYTYDSALLGEAHDWNHNRAREALDQGRSPVIIDNTNLQAWEMKPYVELALERGYRVEFQEPDTSWKSDPLELEKRNKHGVPGEKISHMLERFERPVSVDIVLNSQEPTH</sequence>
<reference evidence="2" key="3">
    <citation type="submission" date="2025-09" db="UniProtKB">
        <authorList>
            <consortium name="Ensembl"/>
        </authorList>
    </citation>
    <scope>IDENTIFICATION</scope>
</reference>
<feature type="region of interest" description="Disordered" evidence="1">
    <location>
        <begin position="64"/>
        <end position="102"/>
    </location>
</feature>
<dbReference type="PANTHER" id="PTHR13308">
    <property type="entry name" value="NEDD4-BINDING PROTEIN 2-LIKE 1"/>
    <property type="match status" value="1"/>
</dbReference>
<dbReference type="GO" id="GO:0000122">
    <property type="term" value="P:negative regulation of transcription by RNA polymerase II"/>
    <property type="evidence" value="ECO:0000318"/>
    <property type="project" value="GO_Central"/>
</dbReference>